<evidence type="ECO:0000313" key="2">
    <source>
        <dbReference type="Proteomes" id="UP001186452"/>
    </source>
</evidence>
<dbReference type="RefSeq" id="WP_317523864.1">
    <property type="nucleotide sequence ID" value="NZ_JAWJZI010000009.1"/>
</dbReference>
<organism evidence="1 2">
    <name type="scientific">Photobacterium rosenbergii</name>
    <dbReference type="NCBI Taxonomy" id="294936"/>
    <lineage>
        <taxon>Bacteria</taxon>
        <taxon>Pseudomonadati</taxon>
        <taxon>Pseudomonadota</taxon>
        <taxon>Gammaproteobacteria</taxon>
        <taxon>Vibrionales</taxon>
        <taxon>Vibrionaceae</taxon>
        <taxon>Photobacterium</taxon>
    </lineage>
</organism>
<proteinExistence type="predicted"/>
<evidence type="ECO:0000313" key="1">
    <source>
        <dbReference type="EMBL" id="MDV5171042.1"/>
    </source>
</evidence>
<gene>
    <name evidence="1" type="ORF">R2X38_18765</name>
</gene>
<sequence>MYYPFLRGKRHELSALRKTASNLDSMKVRPIIEPVKESTNTLLRTVRELNANNINPLVIINPLVGDLVGNNSSDFFSDLIGEGLNFFPCIAFSQQNITSACQLANHLLGDGVDFATYFRDEPTVNVSNITSNALVNTVRATPNLSQIFQSQIPRLVKITDSFEAQSRNADYSTHPYVFSDAHVTYTNLPNAVGFGDYQIVGEPYTENGGPARAVAIHITYIEPACNDLMLIKHCVSTINSGTTSNTGGKFLEALGALITFANQTPALDQTTVGFQAFIDLYNRQHYPNLGPVKENSMMHHIETISNYL</sequence>
<name>A0ABU3ZLZ7_9GAMM</name>
<comment type="caution">
    <text evidence="1">The sequence shown here is derived from an EMBL/GenBank/DDBJ whole genome shotgun (WGS) entry which is preliminary data.</text>
</comment>
<reference evidence="1 2" key="1">
    <citation type="submission" date="2023-10" db="EMBL/GenBank/DDBJ databases">
        <title>Marine bacteria isolated from horseshoe crab.</title>
        <authorList>
            <person name="Cheng T.H."/>
        </authorList>
    </citation>
    <scope>NUCLEOTIDE SEQUENCE [LARGE SCALE GENOMIC DNA]</scope>
    <source>
        <strain evidence="1 2">HSC6</strain>
    </source>
</reference>
<dbReference type="NCBIfam" id="NF033831">
    <property type="entry name" value="sce7725_fam"/>
    <property type="match status" value="1"/>
</dbReference>
<accession>A0ABU3ZLZ7</accession>
<dbReference type="Proteomes" id="UP001186452">
    <property type="component" value="Unassembled WGS sequence"/>
</dbReference>
<dbReference type="EMBL" id="JAWJZI010000009">
    <property type="protein sequence ID" value="MDV5171042.1"/>
    <property type="molecule type" value="Genomic_DNA"/>
</dbReference>
<dbReference type="InterPro" id="IPR047727">
    <property type="entry name" value="Sce7725-like"/>
</dbReference>
<keyword evidence="2" id="KW-1185">Reference proteome</keyword>
<protein>
    <submittedName>
        <fullName evidence="1">Sce7725 family protein</fullName>
    </submittedName>
</protein>